<dbReference type="InterPro" id="IPR058636">
    <property type="entry name" value="Beta-barrel_YknX"/>
</dbReference>
<evidence type="ECO:0000256" key="3">
    <source>
        <dbReference type="ARBA" id="ARBA00023054"/>
    </source>
</evidence>
<dbReference type="InterPro" id="IPR058625">
    <property type="entry name" value="MdtA-like_BSH"/>
</dbReference>
<evidence type="ECO:0000256" key="4">
    <source>
        <dbReference type="SAM" id="Phobius"/>
    </source>
</evidence>
<feature type="domain" description="YknX-like beta-barrel" evidence="7">
    <location>
        <begin position="272"/>
        <end position="347"/>
    </location>
</feature>
<evidence type="ECO:0000313" key="8">
    <source>
        <dbReference type="EMBL" id="PQP10226.1"/>
    </source>
</evidence>
<dbReference type="Pfam" id="PF25990">
    <property type="entry name" value="Beta-barrel_YknX"/>
    <property type="match status" value="1"/>
</dbReference>
<dbReference type="GO" id="GO:0022857">
    <property type="term" value="F:transmembrane transporter activity"/>
    <property type="evidence" value="ECO:0007669"/>
    <property type="project" value="InterPro"/>
</dbReference>
<keyword evidence="4" id="KW-0472">Membrane</keyword>
<feature type="domain" description="Multidrug resistance protein MdtA-like alpha-helical hairpin" evidence="5">
    <location>
        <begin position="155"/>
        <end position="232"/>
    </location>
</feature>
<evidence type="ECO:0000256" key="1">
    <source>
        <dbReference type="ARBA" id="ARBA00004196"/>
    </source>
</evidence>
<dbReference type="GO" id="GO:0030313">
    <property type="term" value="C:cell envelope"/>
    <property type="evidence" value="ECO:0007669"/>
    <property type="project" value="UniProtKB-SubCell"/>
</dbReference>
<comment type="similarity">
    <text evidence="2">Belongs to the membrane fusion protein (MFP) (TC 8.A.1) family.</text>
</comment>
<dbReference type="Gene3D" id="2.40.50.100">
    <property type="match status" value="2"/>
</dbReference>
<comment type="caution">
    <text evidence="8">The sequence shown here is derived from an EMBL/GenBank/DDBJ whole genome shotgun (WGS) entry which is preliminary data.</text>
</comment>
<name>A0A2S8I604_BURCE</name>
<sequence length="444" mass="46969">MVHSLAFGRSPIEGAFVADSPDKSNVLNAQAADGGSVAGRAGSVPRPHQRHVARTWLAVAGLLLLGAGSVAWWFAAGRSEPVRYVTAPVTRGAIARTVTATGTVNPVLTIIIGSYVSGVIQSQFCDFNTKVHKGQLCAKIDPRPYQTVVNQARAELANARAQIVKDRAQLDYARQNNERNAKLLSHGIVSQDSADNVRSAYEQAKAQVAVDAAAIEEKSAVLDTALVNLGYTDIVSPVDGTVVSRNITIGQTVAASFQTPTLFLIATDLTRMQVDTNVSESDVGDLHEGYAATFTVEAFPKRQFKGKVVQVRQAPQTVQNVVTYDVVVDVANDDLNLKPGMTATTHIVIDRHDRALRVPDQALRYTPSGAGANLAGQPSAARVWVLRDGRPVAVAVATGLDDDTYSEVTRGALTEGDRVIVAEAAAHAGTGAGPGTVAAPQLRR</sequence>
<evidence type="ECO:0000313" key="9">
    <source>
        <dbReference type="Proteomes" id="UP000238206"/>
    </source>
</evidence>
<dbReference type="Pfam" id="PF25917">
    <property type="entry name" value="BSH_RND"/>
    <property type="match status" value="1"/>
</dbReference>
<accession>A0A2S8I604</accession>
<dbReference type="Gene3D" id="2.40.420.20">
    <property type="match status" value="1"/>
</dbReference>
<evidence type="ECO:0000259" key="6">
    <source>
        <dbReference type="Pfam" id="PF25917"/>
    </source>
</evidence>
<dbReference type="InterPro" id="IPR006143">
    <property type="entry name" value="RND_pump_MFP"/>
</dbReference>
<dbReference type="EMBL" id="PUIQ01000067">
    <property type="protein sequence ID" value="PQP10226.1"/>
    <property type="molecule type" value="Genomic_DNA"/>
</dbReference>
<keyword evidence="4" id="KW-0812">Transmembrane</keyword>
<dbReference type="NCBIfam" id="TIGR01730">
    <property type="entry name" value="RND_mfp"/>
    <property type="match status" value="1"/>
</dbReference>
<gene>
    <name evidence="8" type="ORF">C5615_33745</name>
</gene>
<keyword evidence="4" id="KW-1133">Transmembrane helix</keyword>
<evidence type="ECO:0000259" key="5">
    <source>
        <dbReference type="Pfam" id="PF25876"/>
    </source>
</evidence>
<dbReference type="Pfam" id="PF25876">
    <property type="entry name" value="HH_MFP_RND"/>
    <property type="match status" value="1"/>
</dbReference>
<dbReference type="SUPFAM" id="SSF111369">
    <property type="entry name" value="HlyD-like secretion proteins"/>
    <property type="match status" value="1"/>
</dbReference>
<comment type="subcellular location">
    <subcellularLocation>
        <location evidence="1">Cell envelope</location>
    </subcellularLocation>
</comment>
<keyword evidence="3" id="KW-0175">Coiled coil</keyword>
<feature type="transmembrane region" description="Helical" evidence="4">
    <location>
        <begin position="56"/>
        <end position="75"/>
    </location>
</feature>
<dbReference type="PANTHER" id="PTHR32347">
    <property type="entry name" value="EFFLUX SYSTEM COMPONENT YKNX-RELATED"/>
    <property type="match status" value="1"/>
</dbReference>
<proteinExistence type="inferred from homology"/>
<dbReference type="InterPro" id="IPR050465">
    <property type="entry name" value="UPF0194_transport"/>
</dbReference>
<dbReference type="PANTHER" id="PTHR32347:SF14">
    <property type="entry name" value="EFFLUX SYSTEM COMPONENT YKNX-RELATED"/>
    <property type="match status" value="1"/>
</dbReference>
<dbReference type="GO" id="GO:0016020">
    <property type="term" value="C:membrane"/>
    <property type="evidence" value="ECO:0007669"/>
    <property type="project" value="InterPro"/>
</dbReference>
<reference evidence="8 9" key="1">
    <citation type="submission" date="2018-02" db="EMBL/GenBank/DDBJ databases">
        <title>Draft genome sequencing of Burkholderia cepacia Y14-15.</title>
        <authorList>
            <person name="Zheng B.-X."/>
        </authorList>
    </citation>
    <scope>NUCLEOTIDE SEQUENCE [LARGE SCALE GENOMIC DNA]</scope>
    <source>
        <strain evidence="8 9">Y14-15</strain>
    </source>
</reference>
<evidence type="ECO:0000259" key="7">
    <source>
        <dbReference type="Pfam" id="PF25990"/>
    </source>
</evidence>
<dbReference type="AlphaFoldDB" id="A0A2S8I604"/>
<evidence type="ECO:0000256" key="2">
    <source>
        <dbReference type="ARBA" id="ARBA00009477"/>
    </source>
</evidence>
<protein>
    <submittedName>
        <fullName evidence="8">Efflux transporter periplasmic adaptor subunit</fullName>
    </submittedName>
</protein>
<dbReference type="Proteomes" id="UP000238206">
    <property type="component" value="Unassembled WGS sequence"/>
</dbReference>
<dbReference type="InterPro" id="IPR058624">
    <property type="entry name" value="MdtA-like_HH"/>
</dbReference>
<organism evidence="8 9">
    <name type="scientific">Burkholderia cepacia</name>
    <name type="common">Pseudomonas cepacia</name>
    <dbReference type="NCBI Taxonomy" id="292"/>
    <lineage>
        <taxon>Bacteria</taxon>
        <taxon>Pseudomonadati</taxon>
        <taxon>Pseudomonadota</taxon>
        <taxon>Betaproteobacteria</taxon>
        <taxon>Burkholderiales</taxon>
        <taxon>Burkholderiaceae</taxon>
        <taxon>Burkholderia</taxon>
        <taxon>Burkholderia cepacia complex</taxon>
    </lineage>
</organism>
<feature type="domain" description="Multidrug resistance protein MdtA-like barrel-sandwich hybrid" evidence="6">
    <location>
        <begin position="112"/>
        <end position="261"/>
    </location>
</feature>
<dbReference type="Gene3D" id="2.40.30.170">
    <property type="match status" value="1"/>
</dbReference>